<evidence type="ECO:0000256" key="3">
    <source>
        <dbReference type="ARBA" id="ARBA00022927"/>
    </source>
</evidence>
<dbReference type="InterPro" id="IPR008152">
    <property type="entry name" value="Clathrin_a/b/g-adaptin_app_Ig"/>
</dbReference>
<organism evidence="8">
    <name type="scientific">Xenopsylla cheopis</name>
    <name type="common">Oriental rat flea</name>
    <name type="synonym">Pulex cheopis</name>
    <dbReference type="NCBI Taxonomy" id="163159"/>
    <lineage>
        <taxon>Eukaryota</taxon>
        <taxon>Metazoa</taxon>
        <taxon>Ecdysozoa</taxon>
        <taxon>Arthropoda</taxon>
        <taxon>Hexapoda</taxon>
        <taxon>Insecta</taxon>
        <taxon>Pterygota</taxon>
        <taxon>Neoptera</taxon>
        <taxon>Endopterygota</taxon>
        <taxon>Siphonaptera</taxon>
        <taxon>Pulicidae</taxon>
        <taxon>Xenopsyllinae</taxon>
        <taxon>Xenopsylla</taxon>
    </lineage>
</organism>
<proteinExistence type="predicted"/>
<dbReference type="AlphaFoldDB" id="A0A6M2DW99"/>
<evidence type="ECO:0000256" key="4">
    <source>
        <dbReference type="ARBA" id="ARBA00023034"/>
    </source>
</evidence>
<dbReference type="PROSITE" id="PS50180">
    <property type="entry name" value="GAE"/>
    <property type="match status" value="1"/>
</dbReference>
<dbReference type="PANTHER" id="PTHR22780">
    <property type="entry name" value="ADAPTIN, ALPHA/GAMMA/EPSILON"/>
    <property type="match status" value="1"/>
</dbReference>
<evidence type="ECO:0000256" key="2">
    <source>
        <dbReference type="ARBA" id="ARBA00022448"/>
    </source>
</evidence>
<dbReference type="SUPFAM" id="SSF49348">
    <property type="entry name" value="Clathrin adaptor appendage domain"/>
    <property type="match status" value="1"/>
</dbReference>
<keyword evidence="3" id="KW-0653">Protein transport</keyword>
<dbReference type="Gene3D" id="1.25.10.10">
    <property type="entry name" value="Leucine-rich Repeat Variant"/>
    <property type="match status" value="1"/>
</dbReference>
<evidence type="ECO:0000313" key="8">
    <source>
        <dbReference type="EMBL" id="NOV50502.1"/>
    </source>
</evidence>
<reference evidence="8" key="1">
    <citation type="submission" date="2020-03" db="EMBL/GenBank/DDBJ databases">
        <title>Transcriptomic Profiling of the Digestive Tract of the Rat Flea, Xenopsylla cheopis, Following Blood Feeding and Infection with Yersinia pestis.</title>
        <authorList>
            <person name="Bland D.M."/>
            <person name="Martens C.A."/>
            <person name="Virtaneva K."/>
            <person name="Kanakabandi K."/>
            <person name="Long D."/>
            <person name="Rosenke R."/>
            <person name="Saturday G.A."/>
            <person name="Hoyt F.H."/>
            <person name="Bruno D.P."/>
            <person name="Ribeiro J.M.C."/>
            <person name="Hinnebusch J."/>
        </authorList>
    </citation>
    <scope>NUCLEOTIDE SEQUENCE</scope>
</reference>
<dbReference type="SUPFAM" id="SSF48371">
    <property type="entry name" value="ARM repeat"/>
    <property type="match status" value="1"/>
</dbReference>
<dbReference type="GO" id="GO:0016192">
    <property type="term" value="P:vesicle-mediated transport"/>
    <property type="evidence" value="ECO:0007669"/>
    <property type="project" value="InterPro"/>
</dbReference>
<dbReference type="InterPro" id="IPR008153">
    <property type="entry name" value="GAE_dom"/>
</dbReference>
<dbReference type="Pfam" id="PF02883">
    <property type="entry name" value="Alpha_adaptinC2"/>
    <property type="match status" value="1"/>
</dbReference>
<feature type="domain" description="GAE" evidence="7">
    <location>
        <begin position="338"/>
        <end position="449"/>
    </location>
</feature>
<dbReference type="InterPro" id="IPR011989">
    <property type="entry name" value="ARM-like"/>
</dbReference>
<accession>A0A6M2DW99</accession>
<dbReference type="Pfam" id="PF01602">
    <property type="entry name" value="Adaptin_N"/>
    <property type="match status" value="1"/>
</dbReference>
<protein>
    <submittedName>
        <fullName evidence="8">Putative vesicle coat complex ap-1 gamma subunit</fullName>
    </submittedName>
</protein>
<dbReference type="EMBL" id="GIIL01006776">
    <property type="protein sequence ID" value="NOV50502.1"/>
    <property type="molecule type" value="Transcribed_RNA"/>
</dbReference>
<keyword evidence="2" id="KW-0813">Transport</keyword>
<name>A0A6M2DW99_XENCH</name>
<keyword evidence="4" id="KW-0333">Golgi apparatus</keyword>
<dbReference type="Gene3D" id="2.60.40.1230">
    <property type="match status" value="1"/>
</dbReference>
<dbReference type="GO" id="GO:0006886">
    <property type="term" value="P:intracellular protein transport"/>
    <property type="evidence" value="ECO:0007669"/>
    <property type="project" value="InterPro"/>
</dbReference>
<dbReference type="InterPro" id="IPR016024">
    <property type="entry name" value="ARM-type_fold"/>
</dbReference>
<dbReference type="InterPro" id="IPR013041">
    <property type="entry name" value="Clathrin_app_Ig-like_sf"/>
</dbReference>
<evidence type="ECO:0000256" key="6">
    <source>
        <dbReference type="ARBA" id="ARBA00029433"/>
    </source>
</evidence>
<dbReference type="SMART" id="SM00809">
    <property type="entry name" value="Alpha_adaptinC2"/>
    <property type="match status" value="1"/>
</dbReference>
<keyword evidence="5" id="KW-0472">Membrane</keyword>
<dbReference type="GO" id="GO:0030117">
    <property type="term" value="C:membrane coat"/>
    <property type="evidence" value="ECO:0007669"/>
    <property type="project" value="InterPro"/>
</dbReference>
<evidence type="ECO:0000259" key="7">
    <source>
        <dbReference type="PROSITE" id="PS50180"/>
    </source>
</evidence>
<evidence type="ECO:0000256" key="1">
    <source>
        <dbReference type="ARBA" id="ARBA00004555"/>
    </source>
</evidence>
<sequence length="454" mass="49341">MCWHLDTLLRVLTAAGNYVRDDVVAHTIQLISGSTPAEQQYICRRLWDSITQQNKSANSPMSNGGLTAFQVTGAPSEKQPLLQVAVWTIGEFGDLLVYGEEEELGGGDTATPTEDEIIATYRKMLWSSQLNVTSKQFVLVSLAKLSTRLRSGQDDIHAILDSFGSHLHVDLQQRGVEFSQLFREYNQLRPALLERMPPLQNLAQKANENGEGLIDDMQDDDNISSNVSVGANTNDMSSALLDLLGGDTNIIPTQPVTTTTTNNDGSNLLDLLGTIDFAPSPMTTMNNIAPSMPNFIVPNLTQVTTAASQTAGGGDLLGGLLEDELIAPAAPPPVPQDFGVPPIVALDKNGLCVKLYPKQIADCLQVMIVVENNGTVHISDWLFQAAVPRSFSLQMFSPSDSQLPAMGGRITQEMKVTMNTQNTLKMRLRLSYNINGESCLEETQISGFPEFVMG</sequence>
<evidence type="ECO:0000256" key="5">
    <source>
        <dbReference type="ARBA" id="ARBA00023136"/>
    </source>
</evidence>
<comment type="subcellular location">
    <subcellularLocation>
        <location evidence="6">Endomembrane system</location>
        <topology evidence="6">Peripheral membrane protein</topology>
        <orientation evidence="6">Cytoplasmic side</orientation>
    </subcellularLocation>
    <subcellularLocation>
        <location evidence="1">Golgi apparatus</location>
    </subcellularLocation>
</comment>
<dbReference type="InterPro" id="IPR002553">
    <property type="entry name" value="Clathrin/coatomer_adapt-like_N"/>
</dbReference>
<dbReference type="InterPro" id="IPR050840">
    <property type="entry name" value="Adaptor_Complx_Large_Subunit"/>
</dbReference>
<dbReference type="GO" id="GO:0005794">
    <property type="term" value="C:Golgi apparatus"/>
    <property type="evidence" value="ECO:0007669"/>
    <property type="project" value="UniProtKB-SubCell"/>
</dbReference>